<reference evidence="1 2" key="1">
    <citation type="submission" date="2020-10" db="EMBL/GenBank/DDBJ databases">
        <title>Complete genome sequence of Cupriavidus basilensis CCUG 49340T.</title>
        <authorList>
            <person name="Salva-Serra F."/>
            <person name="Donoso R.A."/>
            <person name="Cho K.H."/>
            <person name="Yoo J.A."/>
            <person name="Lee K."/>
            <person name="Yoon S.-H."/>
            <person name="Perez-Pantoja D."/>
            <person name="Moore E.R.B."/>
        </authorList>
    </citation>
    <scope>NUCLEOTIDE SEQUENCE [LARGE SCALE GENOMIC DNA]</scope>
    <source>
        <strain evidence="2">CCUG 49340</strain>
    </source>
</reference>
<accession>A0A643G4J2</accession>
<dbReference type="RefSeq" id="WP_150983257.1">
    <property type="nucleotide sequence ID" value="NZ_CP062803.1"/>
</dbReference>
<organism evidence="1 2">
    <name type="scientific">Cupriavidus basilensis</name>
    <dbReference type="NCBI Taxonomy" id="68895"/>
    <lineage>
        <taxon>Bacteria</taxon>
        <taxon>Pseudomonadati</taxon>
        <taxon>Pseudomonadota</taxon>
        <taxon>Betaproteobacteria</taxon>
        <taxon>Burkholderiales</taxon>
        <taxon>Burkholderiaceae</taxon>
        <taxon>Cupriavidus</taxon>
    </lineage>
</organism>
<protein>
    <submittedName>
        <fullName evidence="1">Uncharacterized protein</fullName>
    </submittedName>
</protein>
<dbReference type="AlphaFoldDB" id="A0A643G4J2"/>
<evidence type="ECO:0000313" key="1">
    <source>
        <dbReference type="EMBL" id="QOT75084.1"/>
    </source>
</evidence>
<dbReference type="GeneID" id="98401751"/>
<gene>
    <name evidence="1" type="ORF">F7R26_012610</name>
</gene>
<dbReference type="EMBL" id="CP062803">
    <property type="protein sequence ID" value="QOT75084.1"/>
    <property type="molecule type" value="Genomic_DNA"/>
</dbReference>
<sequence length="187" mass="21353">MTTASSYQISLLQHTIGVSQFRREPYRNHFVAGRGHHDRDHLEQLEAAGLMERGRSPSFLPADDVVFHVTDAGRALAIAALPEPKKRTRYEEYLRADGCAGNSFGEFLCGIRLPEFEERCHRPYGEWKSLRQYRMFRLTWDRHYGIPGDRDVQGEWAATKKEAKASYKAALKTRQQAERAAVEGCPA</sequence>
<proteinExistence type="predicted"/>
<evidence type="ECO:0000313" key="2">
    <source>
        <dbReference type="Proteomes" id="UP000397656"/>
    </source>
</evidence>
<name>A0A643G4J2_9BURK</name>
<dbReference type="Proteomes" id="UP000397656">
    <property type="component" value="Chromosome 1"/>
</dbReference>